<dbReference type="SMART" id="SM01080">
    <property type="entry name" value="CHASE2"/>
    <property type="match status" value="1"/>
</dbReference>
<evidence type="ECO:0000256" key="6">
    <source>
        <dbReference type="ARBA" id="ARBA00023012"/>
    </source>
</evidence>
<keyword evidence="7" id="KW-0812">Transmembrane</keyword>
<dbReference type="InterPro" id="IPR004358">
    <property type="entry name" value="Sig_transdc_His_kin-like_C"/>
</dbReference>
<dbReference type="InterPro" id="IPR050736">
    <property type="entry name" value="Sensor_HK_Regulatory"/>
</dbReference>
<evidence type="ECO:0000256" key="2">
    <source>
        <dbReference type="ARBA" id="ARBA00012438"/>
    </source>
</evidence>
<keyword evidence="5" id="KW-0418">Kinase</keyword>
<protein>
    <recommendedName>
        <fullName evidence="2">histidine kinase</fullName>
        <ecNumber evidence="2">2.7.13.3</ecNumber>
    </recommendedName>
</protein>
<keyword evidence="10" id="KW-1185">Reference proteome</keyword>
<dbReference type="CDD" id="cd00082">
    <property type="entry name" value="HisKA"/>
    <property type="match status" value="1"/>
</dbReference>
<dbReference type="EC" id="2.7.13.3" evidence="2"/>
<feature type="transmembrane region" description="Helical" evidence="7">
    <location>
        <begin position="360"/>
        <end position="381"/>
    </location>
</feature>
<comment type="catalytic activity">
    <reaction evidence="1">
        <text>ATP + protein L-histidine = ADP + protein N-phospho-L-histidine.</text>
        <dbReference type="EC" id="2.7.13.3"/>
    </reaction>
</comment>
<dbReference type="InterPro" id="IPR007890">
    <property type="entry name" value="CHASE2"/>
</dbReference>
<keyword evidence="7" id="KW-1133">Transmembrane helix</keyword>
<keyword evidence="6" id="KW-0902">Two-component regulatory system</keyword>
<name>A0A323UWH3_9RHOO</name>
<dbReference type="InterPro" id="IPR003661">
    <property type="entry name" value="HisK_dim/P_dom"/>
</dbReference>
<dbReference type="PROSITE" id="PS50109">
    <property type="entry name" value="HIS_KIN"/>
    <property type="match status" value="1"/>
</dbReference>
<accession>A0A323UWH3</accession>
<keyword evidence="4" id="KW-0808">Transferase</keyword>
<keyword evidence="7" id="KW-0472">Membrane</keyword>
<dbReference type="Pfam" id="PF00512">
    <property type="entry name" value="HisKA"/>
    <property type="match status" value="1"/>
</dbReference>
<dbReference type="Proteomes" id="UP000248259">
    <property type="component" value="Unassembled WGS sequence"/>
</dbReference>
<dbReference type="Gene3D" id="1.10.287.130">
    <property type="match status" value="1"/>
</dbReference>
<evidence type="ECO:0000313" key="9">
    <source>
        <dbReference type="EMBL" id="PZA16824.1"/>
    </source>
</evidence>
<evidence type="ECO:0000259" key="8">
    <source>
        <dbReference type="PROSITE" id="PS50109"/>
    </source>
</evidence>
<proteinExistence type="predicted"/>
<evidence type="ECO:0000256" key="3">
    <source>
        <dbReference type="ARBA" id="ARBA00022553"/>
    </source>
</evidence>
<sequence length="655" mass="71016">MRPALLARMAWLVGLPVVAVWLLAHGSLYSRVDAWLLDHGKALLAAERYFDDVVVLEIDEHSLVELRSLIGPWPFPRDAYAVALDYLAELQARAVFVDVLLSDEREGDESLRRSLRRYPDMPVVLAASAVNDTVGGATDGSDEIPSGVVWPVSSVPPPALQWAGAVLPGPFLDDPVQRIGLISFQYDPDGVLRRFPLLHQVGKDYLPSAALALMRASAPSAVAVEQGVLTVAGQALPVDATSSLGIRYPANPVPFARFSFVDLIGGALGIPGRWVDPAHFRDRVVIMGKTSLFADQVNTPQGVMSGVHVLALTYAALAERDYFASAGPAWAVLMVMLGVMPGMFAARSPRQEGRVSWKRGVGIGVAVFVALILLHGGLLLVGLETSLLAPLLILLMTMGAMGVVAQRDAIRTSMAAADELAERQRRAIAMLSHELKSPLATIDMTLQNLGLAADLPPAVQARHQKIQRASQRLLAMITHNLDEDRLYRRIRTPERHPLDLLWLGREVVAERCDPAIRLAACADVPAWVEGDSTLLRIALRNLIDNARKYSSDTAPVDVVLHMEVRWVNVMVIDRGQGICEDDLPHVFEAYFRARGVVAEGSGLGLAMVREIVRAHDGEVVLQSEPGMGTTAILSLPRVRDDPRYGAKAANVVANG</sequence>
<dbReference type="InterPro" id="IPR005467">
    <property type="entry name" value="His_kinase_dom"/>
</dbReference>
<dbReference type="Pfam" id="PF05226">
    <property type="entry name" value="CHASE2"/>
    <property type="match status" value="1"/>
</dbReference>
<reference evidence="9 10" key="1">
    <citation type="submission" date="2018-06" db="EMBL/GenBank/DDBJ databases">
        <title>Azoarcus communis strain SWub3 genome.</title>
        <authorList>
            <person name="Zorraquino Salvo V."/>
            <person name="Toubiana D."/>
            <person name="Blumwald E."/>
        </authorList>
    </citation>
    <scope>NUCLEOTIDE SEQUENCE [LARGE SCALE GENOMIC DNA]</scope>
    <source>
        <strain evidence="9 10">SWub3</strain>
    </source>
</reference>
<organism evidence="9 10">
    <name type="scientific">Parazoarcus communis SWub3 = DSM 12120</name>
    <dbReference type="NCBI Taxonomy" id="1121029"/>
    <lineage>
        <taxon>Bacteria</taxon>
        <taxon>Pseudomonadati</taxon>
        <taxon>Pseudomonadota</taxon>
        <taxon>Betaproteobacteria</taxon>
        <taxon>Rhodocyclales</taxon>
        <taxon>Zoogloeaceae</taxon>
        <taxon>Parazoarcus</taxon>
    </lineage>
</organism>
<dbReference type="PRINTS" id="PR00344">
    <property type="entry name" value="BCTRLSENSOR"/>
</dbReference>
<dbReference type="InterPro" id="IPR036097">
    <property type="entry name" value="HisK_dim/P_sf"/>
</dbReference>
<evidence type="ECO:0000256" key="4">
    <source>
        <dbReference type="ARBA" id="ARBA00022679"/>
    </source>
</evidence>
<dbReference type="Pfam" id="PF02518">
    <property type="entry name" value="HATPase_c"/>
    <property type="match status" value="1"/>
</dbReference>
<evidence type="ECO:0000313" key="10">
    <source>
        <dbReference type="Proteomes" id="UP000248259"/>
    </source>
</evidence>
<dbReference type="InterPro" id="IPR003594">
    <property type="entry name" value="HATPase_dom"/>
</dbReference>
<keyword evidence="3" id="KW-0597">Phosphoprotein</keyword>
<dbReference type="SMART" id="SM00388">
    <property type="entry name" value="HisKA"/>
    <property type="match status" value="1"/>
</dbReference>
<dbReference type="PANTHER" id="PTHR43711">
    <property type="entry name" value="TWO-COMPONENT HISTIDINE KINASE"/>
    <property type="match status" value="1"/>
</dbReference>
<dbReference type="SMART" id="SM00387">
    <property type="entry name" value="HATPase_c"/>
    <property type="match status" value="1"/>
</dbReference>
<dbReference type="InterPro" id="IPR036890">
    <property type="entry name" value="HATPase_C_sf"/>
</dbReference>
<dbReference type="PANTHER" id="PTHR43711:SF28">
    <property type="entry name" value="SENSOR HISTIDINE KINASE YXDK"/>
    <property type="match status" value="1"/>
</dbReference>
<feature type="transmembrane region" description="Helical" evidence="7">
    <location>
        <begin position="387"/>
        <end position="405"/>
    </location>
</feature>
<dbReference type="SUPFAM" id="SSF47384">
    <property type="entry name" value="Homodimeric domain of signal transducing histidine kinase"/>
    <property type="match status" value="1"/>
</dbReference>
<dbReference type="GO" id="GO:0000155">
    <property type="term" value="F:phosphorelay sensor kinase activity"/>
    <property type="evidence" value="ECO:0007669"/>
    <property type="project" value="InterPro"/>
</dbReference>
<dbReference type="EMBL" id="QKOE01000005">
    <property type="protein sequence ID" value="PZA16824.1"/>
    <property type="molecule type" value="Genomic_DNA"/>
</dbReference>
<dbReference type="CDD" id="cd00075">
    <property type="entry name" value="HATPase"/>
    <property type="match status" value="1"/>
</dbReference>
<comment type="caution">
    <text evidence="9">The sequence shown here is derived from an EMBL/GenBank/DDBJ whole genome shotgun (WGS) entry which is preliminary data.</text>
</comment>
<feature type="domain" description="Histidine kinase" evidence="8">
    <location>
        <begin position="430"/>
        <end position="639"/>
    </location>
</feature>
<dbReference type="SUPFAM" id="SSF55874">
    <property type="entry name" value="ATPase domain of HSP90 chaperone/DNA topoisomerase II/histidine kinase"/>
    <property type="match status" value="1"/>
</dbReference>
<gene>
    <name evidence="9" type="ORF">DNK49_09205</name>
</gene>
<dbReference type="AlphaFoldDB" id="A0A323UWH3"/>
<evidence type="ECO:0000256" key="7">
    <source>
        <dbReference type="SAM" id="Phobius"/>
    </source>
</evidence>
<dbReference type="Gene3D" id="3.30.565.10">
    <property type="entry name" value="Histidine kinase-like ATPase, C-terminal domain"/>
    <property type="match status" value="1"/>
</dbReference>
<evidence type="ECO:0000256" key="1">
    <source>
        <dbReference type="ARBA" id="ARBA00000085"/>
    </source>
</evidence>
<evidence type="ECO:0000256" key="5">
    <source>
        <dbReference type="ARBA" id="ARBA00022777"/>
    </source>
</evidence>
<feature type="transmembrane region" description="Helical" evidence="7">
    <location>
        <begin position="329"/>
        <end position="348"/>
    </location>
</feature>